<evidence type="ECO:0000256" key="11">
    <source>
        <dbReference type="SAM" id="Phobius"/>
    </source>
</evidence>
<feature type="transmembrane region" description="Helical" evidence="11">
    <location>
        <begin position="248"/>
        <end position="265"/>
    </location>
</feature>
<evidence type="ECO:0000256" key="5">
    <source>
        <dbReference type="ARBA" id="ARBA00022692"/>
    </source>
</evidence>
<evidence type="ECO:0000256" key="3">
    <source>
        <dbReference type="ARBA" id="ARBA00022448"/>
    </source>
</evidence>
<dbReference type="GO" id="GO:0005886">
    <property type="term" value="C:plasma membrane"/>
    <property type="evidence" value="ECO:0007669"/>
    <property type="project" value="UniProtKB-SubCell"/>
</dbReference>
<dbReference type="GO" id="GO:0015293">
    <property type="term" value="F:symporter activity"/>
    <property type="evidence" value="ECO:0007669"/>
    <property type="project" value="UniProtKB-KW"/>
</dbReference>
<dbReference type="KEGG" id="nwl:NWFMUON74_48070"/>
<feature type="transmembrane region" description="Helical" evidence="11">
    <location>
        <begin position="313"/>
        <end position="333"/>
    </location>
</feature>
<evidence type="ECO:0000256" key="9">
    <source>
        <dbReference type="ARBA" id="ARBA00037295"/>
    </source>
</evidence>
<dbReference type="InterPro" id="IPR005829">
    <property type="entry name" value="Sugar_transporter_CS"/>
</dbReference>
<comment type="similarity">
    <text evidence="2">Belongs to the major facilitator superfamily. Metabolite:H+ Symporter (MHS) family (TC 2.A.1.6) family.</text>
</comment>
<dbReference type="PANTHER" id="PTHR43045:SF2">
    <property type="entry name" value="INNER MEMBRANE METABOLITE TRANSPORT PROTEIN YHJE"/>
    <property type="match status" value="1"/>
</dbReference>
<organism evidence="13 14">
    <name type="scientific">Nocardia wallacei</name>
    <dbReference type="NCBI Taxonomy" id="480035"/>
    <lineage>
        <taxon>Bacteria</taxon>
        <taxon>Bacillati</taxon>
        <taxon>Actinomycetota</taxon>
        <taxon>Actinomycetes</taxon>
        <taxon>Mycobacteriales</taxon>
        <taxon>Nocardiaceae</taxon>
        <taxon>Nocardia</taxon>
    </lineage>
</organism>
<sequence length="436" mass="45615">MTDPAPTTLSGRPASSPGRTIVTASFIGTAIEFYDYYIYGTAAALVLNKLFFPTLSSVAGTLASLATFAIGFVARPLGAIVFGHFGDRIGRKATLVVSLLLTGLSTAFIGVLPGYATLGVAAPVLLVLLRVLQGIGLGGEWGGAALLSTEHAPRDRRGLFAAAPQMGSPVGYFVATAVFWALSEGLPKDAFDGWGWRIPFLLSFVLVAVGLRIRLRVAETPAFANFVATRHAARVPIAAVLRRYPRELLLGAGSIVVVYVMFYTASTYCLTYTTKTLGVPRNTMLGLTLIAVVVLGAATFIVARWSDLVGRRVLMLGGAAFGLVWSPVLFPLLNTENPVLIVVGLSGALLCMGIVWGPLGAFLPELFGTDVRYTGAGIAYNLGGVLGGGAAPLIVAQLGETRGTVAVGWFMAAMAAISLGSIAALPETRHRELDAV</sequence>
<dbReference type="Pfam" id="PF07690">
    <property type="entry name" value="MFS_1"/>
    <property type="match status" value="1"/>
</dbReference>
<dbReference type="PANTHER" id="PTHR43045">
    <property type="entry name" value="SHIKIMATE TRANSPORTER"/>
    <property type="match status" value="1"/>
</dbReference>
<keyword evidence="4" id="KW-1003">Cell membrane</keyword>
<name>A0A7G1KP11_9NOCA</name>
<feature type="transmembrane region" description="Helical" evidence="11">
    <location>
        <begin position="51"/>
        <end position="74"/>
    </location>
</feature>
<comment type="function">
    <text evidence="9">May be a proton symporter involved in the uptake of osmolytes such as proline and glycine betaine.</text>
</comment>
<dbReference type="SUPFAM" id="SSF103473">
    <property type="entry name" value="MFS general substrate transporter"/>
    <property type="match status" value="1"/>
</dbReference>
<feature type="transmembrane region" description="Helical" evidence="11">
    <location>
        <begin position="21"/>
        <end position="39"/>
    </location>
</feature>
<proteinExistence type="inferred from homology"/>
<dbReference type="GeneID" id="80349256"/>
<keyword evidence="8 11" id="KW-0472">Membrane</keyword>
<evidence type="ECO:0000256" key="2">
    <source>
        <dbReference type="ARBA" id="ARBA00008240"/>
    </source>
</evidence>
<comment type="subcellular location">
    <subcellularLocation>
        <location evidence="1">Cell membrane</location>
        <topology evidence="1">Multi-pass membrane protein</topology>
    </subcellularLocation>
</comment>
<feature type="transmembrane region" description="Helical" evidence="11">
    <location>
        <begin position="122"/>
        <end position="147"/>
    </location>
</feature>
<feature type="transmembrane region" description="Helical" evidence="11">
    <location>
        <begin position="375"/>
        <end position="395"/>
    </location>
</feature>
<evidence type="ECO:0000256" key="6">
    <source>
        <dbReference type="ARBA" id="ARBA00022847"/>
    </source>
</evidence>
<dbReference type="CDD" id="cd17369">
    <property type="entry name" value="MFS_ShiA_like"/>
    <property type="match status" value="1"/>
</dbReference>
<keyword evidence="5 11" id="KW-0812">Transmembrane</keyword>
<evidence type="ECO:0000256" key="10">
    <source>
        <dbReference type="ARBA" id="ARBA00039918"/>
    </source>
</evidence>
<dbReference type="AlphaFoldDB" id="A0A7G1KP11"/>
<feature type="transmembrane region" description="Helical" evidence="11">
    <location>
        <begin position="95"/>
        <end position="116"/>
    </location>
</feature>
<accession>A0A7G1KP11</accession>
<dbReference type="Gene3D" id="1.20.1250.20">
    <property type="entry name" value="MFS general substrate transporter like domains"/>
    <property type="match status" value="2"/>
</dbReference>
<dbReference type="PROSITE" id="PS00217">
    <property type="entry name" value="SUGAR_TRANSPORT_2"/>
    <property type="match status" value="1"/>
</dbReference>
<dbReference type="FunFam" id="1.20.1250.20:FF:000001">
    <property type="entry name" value="Dicarboxylate MFS transporter"/>
    <property type="match status" value="1"/>
</dbReference>
<evidence type="ECO:0000259" key="12">
    <source>
        <dbReference type="PROSITE" id="PS50850"/>
    </source>
</evidence>
<dbReference type="InterPro" id="IPR036259">
    <property type="entry name" value="MFS_trans_sf"/>
</dbReference>
<reference evidence="13 14" key="1">
    <citation type="submission" date="2020-08" db="EMBL/GenBank/DDBJ databases">
        <title>Genome Sequencing of Nocardia wallacei strain FMUON74 and assembly.</title>
        <authorList>
            <person name="Toyokawa M."/>
            <person name="Uesaka K."/>
        </authorList>
    </citation>
    <scope>NUCLEOTIDE SEQUENCE [LARGE SCALE GENOMIC DNA]</scope>
    <source>
        <strain evidence="13 14">FMUON74</strain>
    </source>
</reference>
<keyword evidence="14" id="KW-1185">Reference proteome</keyword>
<dbReference type="InterPro" id="IPR011701">
    <property type="entry name" value="MFS"/>
</dbReference>
<dbReference type="PROSITE" id="PS50850">
    <property type="entry name" value="MFS"/>
    <property type="match status" value="1"/>
</dbReference>
<gene>
    <name evidence="13" type="ORF">NWFMUON74_48070</name>
</gene>
<keyword evidence="7 11" id="KW-1133">Transmembrane helix</keyword>
<evidence type="ECO:0000313" key="13">
    <source>
        <dbReference type="EMBL" id="BCK57035.1"/>
    </source>
</evidence>
<feature type="domain" description="Major facilitator superfamily (MFS) profile" evidence="12">
    <location>
        <begin position="21"/>
        <end position="430"/>
    </location>
</feature>
<evidence type="ECO:0000256" key="1">
    <source>
        <dbReference type="ARBA" id="ARBA00004651"/>
    </source>
</evidence>
<evidence type="ECO:0000256" key="8">
    <source>
        <dbReference type="ARBA" id="ARBA00023136"/>
    </source>
</evidence>
<dbReference type="PROSITE" id="PS00216">
    <property type="entry name" value="SUGAR_TRANSPORT_1"/>
    <property type="match status" value="1"/>
</dbReference>
<protein>
    <recommendedName>
        <fullName evidence="10">Putative proline/betaine transporter</fullName>
    </recommendedName>
</protein>
<dbReference type="Proteomes" id="UP000516173">
    <property type="component" value="Chromosome"/>
</dbReference>
<dbReference type="RefSeq" id="WP_232110553.1">
    <property type="nucleotide sequence ID" value="NZ_AP023396.1"/>
</dbReference>
<evidence type="ECO:0000256" key="4">
    <source>
        <dbReference type="ARBA" id="ARBA00022475"/>
    </source>
</evidence>
<evidence type="ECO:0000313" key="14">
    <source>
        <dbReference type="Proteomes" id="UP000516173"/>
    </source>
</evidence>
<feature type="transmembrane region" description="Helical" evidence="11">
    <location>
        <begin position="407"/>
        <end position="425"/>
    </location>
</feature>
<evidence type="ECO:0000256" key="7">
    <source>
        <dbReference type="ARBA" id="ARBA00022989"/>
    </source>
</evidence>
<dbReference type="EMBL" id="AP023396">
    <property type="protein sequence ID" value="BCK57035.1"/>
    <property type="molecule type" value="Genomic_DNA"/>
</dbReference>
<feature type="transmembrane region" description="Helical" evidence="11">
    <location>
        <begin position="194"/>
        <end position="213"/>
    </location>
</feature>
<feature type="transmembrane region" description="Helical" evidence="11">
    <location>
        <begin position="339"/>
        <end position="363"/>
    </location>
</feature>
<keyword evidence="3" id="KW-0813">Transport</keyword>
<feature type="transmembrane region" description="Helical" evidence="11">
    <location>
        <begin position="159"/>
        <end position="182"/>
    </location>
</feature>
<keyword evidence="6" id="KW-0769">Symport</keyword>
<dbReference type="InterPro" id="IPR020846">
    <property type="entry name" value="MFS_dom"/>
</dbReference>
<feature type="transmembrane region" description="Helical" evidence="11">
    <location>
        <begin position="285"/>
        <end position="306"/>
    </location>
</feature>